<feature type="binding site" evidence="8">
    <location>
        <position position="35"/>
    </location>
    <ligand>
        <name>[4Fe-4S] cluster</name>
        <dbReference type="ChEBI" id="CHEBI:49883"/>
        <label>1</label>
    </ligand>
</feature>
<sequence length="313" mass="33371">MDERPNNAPSHCPGTQSEKAGKVSACAGCPNQSLCASGAAGGRDDAEMVRARLSSVKNKIFVLSGKGGVGKSTFTSLLARALARRDPDKNVAILDIDICGPSIPRIMGTLNEQVHQSGSGWCPVYVEDNLCMMSIGYLLTSPEDAVIWRGPKKNNMIKQLLTDVDWGDTLDYLILDTPPGTSDEHLSSTSYLSGIGSKAILVTTPPEIALLDVRKEANFCKRVDLQLAGIVENMALFICPKCTTESAIFPASTGGGAKMADELGVPFLGSIPLDPLLARACDEGKDPYLEMPNSSAIKAVQRIVDQIVGDFER</sequence>
<dbReference type="CDD" id="cd02037">
    <property type="entry name" value="Mrp_NBP35"/>
    <property type="match status" value="1"/>
</dbReference>
<organism evidence="9">
    <name type="scientific">Panstrongylus megistus</name>
    <dbReference type="NCBI Taxonomy" id="65343"/>
    <lineage>
        <taxon>Eukaryota</taxon>
        <taxon>Metazoa</taxon>
        <taxon>Ecdysozoa</taxon>
        <taxon>Arthropoda</taxon>
        <taxon>Hexapoda</taxon>
        <taxon>Insecta</taxon>
        <taxon>Pterygota</taxon>
        <taxon>Neoptera</taxon>
        <taxon>Paraneoptera</taxon>
        <taxon>Hemiptera</taxon>
        <taxon>Heteroptera</taxon>
        <taxon>Panheteroptera</taxon>
        <taxon>Cimicomorpha</taxon>
        <taxon>Reduviidae</taxon>
        <taxon>Triatominae</taxon>
        <taxon>Panstrongylus</taxon>
    </lineage>
</organism>
<keyword evidence="5 8" id="KW-0067">ATP-binding</keyword>
<dbReference type="InterPro" id="IPR027417">
    <property type="entry name" value="P-loop_NTPase"/>
</dbReference>
<keyword evidence="6 8" id="KW-0408">Iron</keyword>
<evidence type="ECO:0000256" key="7">
    <source>
        <dbReference type="ARBA" id="ARBA00023014"/>
    </source>
</evidence>
<dbReference type="Gene3D" id="3.40.50.300">
    <property type="entry name" value="P-loop containing nucleotide triphosphate hydrolases"/>
    <property type="match status" value="1"/>
</dbReference>
<accession>A0A069DYK6</accession>
<keyword evidence="1 8" id="KW-0004">4Fe-4S</keyword>
<proteinExistence type="evidence at transcript level"/>
<dbReference type="EMBL" id="GBGD01002225">
    <property type="protein sequence ID" value="JAC86664.1"/>
    <property type="molecule type" value="mRNA"/>
</dbReference>
<dbReference type="HAMAP" id="MF_02040">
    <property type="entry name" value="Mrp_NBP35"/>
    <property type="match status" value="1"/>
</dbReference>
<dbReference type="InterPro" id="IPR028601">
    <property type="entry name" value="NUBP1/Nbp35"/>
</dbReference>
<dbReference type="AlphaFoldDB" id="A0A069DYK6"/>
<evidence type="ECO:0000256" key="5">
    <source>
        <dbReference type="ARBA" id="ARBA00022840"/>
    </source>
</evidence>
<dbReference type="HAMAP" id="MF_03038">
    <property type="entry name" value="NUBP1"/>
    <property type="match status" value="1"/>
</dbReference>
<keyword evidence="4 8" id="KW-0547">Nucleotide-binding</keyword>
<evidence type="ECO:0000256" key="6">
    <source>
        <dbReference type="ARBA" id="ARBA00023004"/>
    </source>
</evidence>
<keyword evidence="7 8" id="KW-0411">Iron-sulfur</keyword>
<evidence type="ECO:0000256" key="3">
    <source>
        <dbReference type="ARBA" id="ARBA00022723"/>
    </source>
</evidence>
<feature type="binding site" evidence="8">
    <location>
        <position position="242"/>
    </location>
    <ligand>
        <name>[4Fe-4S] cluster</name>
        <dbReference type="ChEBI" id="CHEBI:49883"/>
        <label>2</label>
        <note>ligand shared with heterodimeric partner</note>
    </ligand>
</feature>
<evidence type="ECO:0000313" key="9">
    <source>
        <dbReference type="EMBL" id="JAC86664.1"/>
    </source>
</evidence>
<evidence type="ECO:0000256" key="4">
    <source>
        <dbReference type="ARBA" id="ARBA00022741"/>
    </source>
</evidence>
<feature type="binding site" evidence="8">
    <location>
        <position position="26"/>
    </location>
    <ligand>
        <name>[4Fe-4S] cluster</name>
        <dbReference type="ChEBI" id="CHEBI:49883"/>
        <label>1</label>
    </ligand>
</feature>
<feature type="binding site" evidence="8">
    <location>
        <position position="29"/>
    </location>
    <ligand>
        <name>[4Fe-4S] cluster</name>
        <dbReference type="ChEBI" id="CHEBI:49883"/>
        <label>1</label>
    </ligand>
</feature>
<evidence type="ECO:0000256" key="1">
    <source>
        <dbReference type="ARBA" id="ARBA00022485"/>
    </source>
</evidence>
<dbReference type="PANTHER" id="PTHR23264">
    <property type="entry name" value="NUCLEOTIDE-BINDING PROTEIN NBP35 YEAST -RELATED"/>
    <property type="match status" value="1"/>
</dbReference>
<dbReference type="InterPro" id="IPR033756">
    <property type="entry name" value="YlxH/NBP35"/>
</dbReference>
<comment type="subcellular location">
    <subcellularLocation>
        <location evidence="8">Cytoplasm</location>
    </subcellularLocation>
</comment>
<dbReference type="GO" id="GO:0140663">
    <property type="term" value="F:ATP-dependent FeS chaperone activity"/>
    <property type="evidence" value="ECO:0007669"/>
    <property type="project" value="InterPro"/>
</dbReference>
<keyword evidence="3 8" id="KW-0479">Metal-binding</keyword>
<dbReference type="GO" id="GO:0046872">
    <property type="term" value="F:metal ion binding"/>
    <property type="evidence" value="ECO:0007669"/>
    <property type="project" value="UniProtKB-KW"/>
</dbReference>
<evidence type="ECO:0000256" key="2">
    <source>
        <dbReference type="ARBA" id="ARBA00022490"/>
    </source>
</evidence>
<dbReference type="PANTHER" id="PTHR23264:SF35">
    <property type="entry name" value="CYTOSOLIC FE-S CLUSTER ASSEMBLY FACTOR NUBP1"/>
    <property type="match status" value="1"/>
</dbReference>
<dbReference type="GO" id="GO:0005829">
    <property type="term" value="C:cytosol"/>
    <property type="evidence" value="ECO:0007669"/>
    <property type="project" value="TreeGrafter"/>
</dbReference>
<dbReference type="InterPro" id="IPR019591">
    <property type="entry name" value="Mrp/NBP35_ATP-bd"/>
</dbReference>
<dbReference type="GO" id="GO:0005524">
    <property type="term" value="F:ATP binding"/>
    <property type="evidence" value="ECO:0007669"/>
    <property type="project" value="UniProtKB-KW"/>
</dbReference>
<feature type="binding site" evidence="8">
    <location>
        <position position="12"/>
    </location>
    <ligand>
        <name>[4Fe-4S] cluster</name>
        <dbReference type="ChEBI" id="CHEBI:49883"/>
        <label>1</label>
    </ligand>
</feature>
<dbReference type="SUPFAM" id="SSF52540">
    <property type="entry name" value="P-loop containing nucleoside triphosphate hydrolases"/>
    <property type="match status" value="1"/>
</dbReference>
<dbReference type="GO" id="GO:0051539">
    <property type="term" value="F:4 iron, 4 sulfur cluster binding"/>
    <property type="evidence" value="ECO:0007669"/>
    <property type="project" value="UniProtKB-UniRule"/>
</dbReference>
<name>A0A069DYK6_9HEMI</name>
<keyword evidence="2 8" id="KW-0963">Cytoplasm</keyword>
<protein>
    <recommendedName>
        <fullName evidence="8">Cytosolic Fe-S cluster assembly factor NUBP1 homolog</fullName>
    </recommendedName>
</protein>
<feature type="binding site" evidence="8">
    <location>
        <begin position="65"/>
        <end position="72"/>
    </location>
    <ligand>
        <name>ATP</name>
        <dbReference type="ChEBI" id="CHEBI:30616"/>
    </ligand>
</feature>
<comment type="cofactor">
    <cofactor evidence="8">
        <name>[4Fe-4S] cluster</name>
        <dbReference type="ChEBI" id="CHEBI:49883"/>
    </cofactor>
    <text evidence="8">Binds 4 [4Fe-4S] clusters per heterotetramer. Contains two stable clusters in the N-termini of NUBP1 and two labile, bridging clusters between subunits of the NUBP1-NUBP2 heterotetramer.</text>
</comment>
<evidence type="ECO:0000256" key="8">
    <source>
        <dbReference type="HAMAP-Rule" id="MF_03038"/>
    </source>
</evidence>
<dbReference type="GO" id="GO:0016226">
    <property type="term" value="P:iron-sulfur cluster assembly"/>
    <property type="evidence" value="ECO:0007669"/>
    <property type="project" value="UniProtKB-UniRule"/>
</dbReference>
<dbReference type="Pfam" id="PF10609">
    <property type="entry name" value="ParA"/>
    <property type="match status" value="1"/>
</dbReference>
<reference evidence="9" key="1">
    <citation type="journal article" date="2015" name="J. Med. Entomol.">
        <title>A Deep Insight Into the Sialotranscriptome of the Chagas Disease Vector, Panstrongylus megistus (Hemiptera: Heteroptera).</title>
        <authorList>
            <person name="Ribeiro J.M."/>
            <person name="Schwarz A."/>
            <person name="Francischetti I.M."/>
        </authorList>
    </citation>
    <scope>NUCLEOTIDE SEQUENCE</scope>
    <source>
        <tissue evidence="9">Salivary glands</tissue>
    </source>
</reference>
<comment type="subunit">
    <text evidence="8">Heterotetramer of 2 NUBP1 and 2 NUBP2 chains.</text>
</comment>
<comment type="similarity">
    <text evidence="8">Belongs to the Mrp/NBP35 ATP-binding proteins family. NUBP1/NBP35 subfamily.</text>
</comment>
<comment type="function">
    <text evidence="8">Component of the cytosolic iron-sulfur (Fe/S) protein assembly (CIA) machinery. Required for maturation of extramitochondrial Fe-S proteins. The NUBP1-NUBP2 heterotetramer forms a Fe-S scaffold complex, mediating the de novo assembly of an Fe-S cluster and its transfer to target apoproteins.</text>
</comment>
<feature type="binding site" evidence="8">
    <location>
        <position position="239"/>
    </location>
    <ligand>
        <name>[4Fe-4S] cluster</name>
        <dbReference type="ChEBI" id="CHEBI:49883"/>
        <label>2</label>
        <note>ligand shared with heterodimeric partner</note>
    </ligand>
</feature>